<keyword evidence="2" id="KW-0175">Coiled coil</keyword>
<dbReference type="InterPro" id="IPR001810">
    <property type="entry name" value="F-box_dom"/>
</dbReference>
<evidence type="ECO:0000256" key="2">
    <source>
        <dbReference type="ARBA" id="ARBA00023054"/>
    </source>
</evidence>
<dbReference type="InterPro" id="IPR052283">
    <property type="entry name" value="GenomicStab_NeuMorph_Reg"/>
</dbReference>
<feature type="region of interest" description="Disordered" evidence="3">
    <location>
        <begin position="215"/>
        <end position="242"/>
    </location>
</feature>
<feature type="compositionally biased region" description="Polar residues" evidence="3">
    <location>
        <begin position="339"/>
        <end position="353"/>
    </location>
</feature>
<dbReference type="Pfam" id="PF23165">
    <property type="entry name" value="zf-C2H2_FBX41"/>
    <property type="match status" value="1"/>
</dbReference>
<evidence type="ECO:0000259" key="4">
    <source>
        <dbReference type="Pfam" id="PF12937"/>
    </source>
</evidence>
<dbReference type="SUPFAM" id="SSF52047">
    <property type="entry name" value="RNI-like"/>
    <property type="match status" value="1"/>
</dbReference>
<evidence type="ECO:0000256" key="3">
    <source>
        <dbReference type="SAM" id="MobiDB-lite"/>
    </source>
</evidence>
<accession>Q4RJC4</accession>
<dbReference type="Pfam" id="PF12937">
    <property type="entry name" value="F-box-like"/>
    <property type="match status" value="1"/>
</dbReference>
<dbReference type="Gene3D" id="3.80.10.10">
    <property type="entry name" value="Ribonuclease Inhibitor"/>
    <property type="match status" value="1"/>
</dbReference>
<gene>
    <name evidence="6" type="ORF">GSTENG00033489001</name>
</gene>
<reference evidence="6" key="1">
    <citation type="journal article" date="2004" name="Nature">
        <title>Genome duplication in the teleost fish Tetraodon nigroviridis reveals the early vertebrate proto-karyotype.</title>
        <authorList>
            <person name="Jaillon O."/>
            <person name="Aury J.-M."/>
            <person name="Brunet F."/>
            <person name="Petit J.-L."/>
            <person name="Stange-Thomann N."/>
            <person name="Mauceli E."/>
            <person name="Bouneau L."/>
            <person name="Fischer C."/>
            <person name="Ozouf-Costaz C."/>
            <person name="Bernot A."/>
            <person name="Nicaud S."/>
            <person name="Jaffe D."/>
            <person name="Fisher S."/>
            <person name="Lutfalla G."/>
            <person name="Dossat C."/>
            <person name="Segurens B."/>
            <person name="Dasilva C."/>
            <person name="Salanoubat M."/>
            <person name="Levy M."/>
            <person name="Boudet N."/>
            <person name="Castellano S."/>
            <person name="Anthouard V."/>
            <person name="Jubin C."/>
            <person name="Castelli V."/>
            <person name="Katinka M."/>
            <person name="Vacherie B."/>
            <person name="Biemont C."/>
            <person name="Skalli Z."/>
            <person name="Cattolico L."/>
            <person name="Poulain J."/>
            <person name="De Berardinis V."/>
            <person name="Cruaud C."/>
            <person name="Duprat S."/>
            <person name="Brottier P."/>
            <person name="Coutanceau J.-P."/>
            <person name="Gouzy J."/>
            <person name="Parra G."/>
            <person name="Lardier G."/>
            <person name="Chapple C."/>
            <person name="McKernan K.J."/>
            <person name="McEwan P."/>
            <person name="Bosak S."/>
            <person name="Kellis M."/>
            <person name="Volff J.-N."/>
            <person name="Guigo R."/>
            <person name="Zody M.C."/>
            <person name="Mesirov J."/>
            <person name="Lindblad-Toh K."/>
            <person name="Birren B."/>
            <person name="Nusbaum C."/>
            <person name="Kahn D."/>
            <person name="Robinson-Rechavi M."/>
            <person name="Laudet V."/>
            <person name="Schachter V."/>
            <person name="Quetier F."/>
            <person name="Saurin W."/>
            <person name="Scarpelli C."/>
            <person name="Wincker P."/>
            <person name="Lander E.S."/>
            <person name="Weissenbach J."/>
            <person name="Roest Crollius H."/>
        </authorList>
    </citation>
    <scope>NUCLEOTIDE SEQUENCE [LARGE SCALE GENOMIC DNA]</scope>
</reference>
<feature type="region of interest" description="Disordered" evidence="3">
    <location>
        <begin position="479"/>
        <end position="515"/>
    </location>
</feature>
<feature type="domain" description="FBX41/ZN365 C2H2-type zinc finger" evidence="5">
    <location>
        <begin position="6"/>
        <end position="35"/>
    </location>
</feature>
<dbReference type="CDD" id="cd22109">
    <property type="entry name" value="F-box_FBXO41"/>
    <property type="match status" value="1"/>
</dbReference>
<name>Q4RJC4_TETNG</name>
<keyword evidence="1" id="KW-0597">Phosphoprotein</keyword>
<dbReference type="KEGG" id="tng:GSTEN00033489G001"/>
<dbReference type="PANTHER" id="PTHR15739:SF4">
    <property type="entry name" value="F-BOX ONLY PROTEIN 41"/>
    <property type="match status" value="1"/>
</dbReference>
<evidence type="ECO:0000256" key="1">
    <source>
        <dbReference type="ARBA" id="ARBA00022553"/>
    </source>
</evidence>
<dbReference type="PANTHER" id="PTHR15739">
    <property type="entry name" value="ZINC FINGER PROTEIN"/>
    <property type="match status" value="1"/>
</dbReference>
<protein>
    <submittedName>
        <fullName evidence="6">Chromosome 18 SCAF15038, whole genome shotgun sequence</fullName>
    </submittedName>
</protein>
<dbReference type="InterPro" id="IPR036047">
    <property type="entry name" value="F-box-like_dom_sf"/>
</dbReference>
<dbReference type="SUPFAM" id="SSF81383">
    <property type="entry name" value="F-box domain"/>
    <property type="match status" value="1"/>
</dbReference>
<organism evidence="6">
    <name type="scientific">Tetraodon nigroviridis</name>
    <name type="common">Spotted green pufferfish</name>
    <name type="synonym">Chelonodon nigroviridis</name>
    <dbReference type="NCBI Taxonomy" id="99883"/>
    <lineage>
        <taxon>Eukaryota</taxon>
        <taxon>Metazoa</taxon>
        <taxon>Chordata</taxon>
        <taxon>Craniata</taxon>
        <taxon>Vertebrata</taxon>
        <taxon>Euteleostomi</taxon>
        <taxon>Actinopterygii</taxon>
        <taxon>Neopterygii</taxon>
        <taxon>Teleostei</taxon>
        <taxon>Neoteleostei</taxon>
        <taxon>Acanthomorphata</taxon>
        <taxon>Eupercaria</taxon>
        <taxon>Tetraodontiformes</taxon>
        <taxon>Tetradontoidea</taxon>
        <taxon>Tetraodontidae</taxon>
        <taxon>Tetraodon</taxon>
    </lineage>
</organism>
<evidence type="ECO:0000313" key="6">
    <source>
        <dbReference type="EMBL" id="CAG11508.1"/>
    </source>
</evidence>
<dbReference type="InterPro" id="IPR032675">
    <property type="entry name" value="LRR_dom_sf"/>
</dbReference>
<feature type="domain" description="F-box" evidence="4">
    <location>
        <begin position="531"/>
        <end position="568"/>
    </location>
</feature>
<dbReference type="InterPro" id="IPR057038">
    <property type="entry name" value="FBX41/ZN365_Znf-C2H2"/>
</dbReference>
<reference evidence="6" key="2">
    <citation type="submission" date="2004-02" db="EMBL/GenBank/DDBJ databases">
        <authorList>
            <consortium name="Genoscope"/>
            <consortium name="Whitehead Institute Centre for Genome Research"/>
        </authorList>
    </citation>
    <scope>NUCLEOTIDE SEQUENCE</scope>
</reference>
<sequence length="1012" mass="112858">MASLDLPYRCPRCGEHKRFRSLSSLRAHLEYNHTYETLYVLSKSNSVCDAAALLPLVAEGALLTPANNNDPFEPLRPSALKEHRFPCRELPCADDLSLTPANSNTAARYLPNVEFPLGEIFMKKAMTSADPASHGNPSTAVAVAANVAASAVEAAYEEGLARLKARAFERLDLDERLEKLSEEVAFGAADLPVVTQVEQKIAARVGRLQAELERKSSELERAKQESERLSQEKQDLEDKASELSRQVDVSVEMLANLKQDLVNKEAELNHKQQEVAQIDQFLQETAAREANAKVRLQQFIEELLDRADRAEKQLQIITSCATTPNGSLGHCSLQASKGNGCQRNSSLSGSTRGIYQVSDRHSSPSTGASGRIKSVSQGSGGYDSDSMEMHPMEECPETQYYHMQCRLGEAGYERSPGCGGGGSRNWGLRKQAIQNWHRRPYRNSTEGEEGDMSDVASRTTESEMEMWEQERRAVAEVQQSAAPYPQHGRAGYRPNAGRPDGVYNKSCRHEKSPSKSSEVISPEILKMRAALFCIFTYLDTKTLLRTAEVCRDWKFVARHPAVWTRVLLENARISSKFLGTLSQWCTQTHSLILQNLKPRQRGKKESKDDYVKSTRGCLEEGLEALLKATGSNLLILKISHCPNLLTDRSLWLASCYCRALQAVTYRSATDPVGQEVIWALGAGCRDIISLQVGAVTSSARNCMRLQVLELDHVSEINQEVAAEVCREGLKGLEMLVLTSTPVTPKALLHFNSVCRNLKSIVVQIGIEDYFEDPNSPEARKLFDEMVNKLQALKKRPGFSKILHERHRSCRPGGHLGPRSRLQRHNLPTTRNCMRLQVLELDHVSEINQEVAAEVCREGLKGLEMLVLTSTPVTPKALLHFNSVCRNLKSIVVQIGIEDYFEDPNSPEARKLFDEMVNKLQVQKEVIFTPLQAHCHHEEEMLCSPISGYFRAITHHFKHDSGFEIPVMPGCGCPGREAPGHRGSEIPDFIYVAFMSQFEDVVLIIVDLLTAVM</sequence>
<dbReference type="AlphaFoldDB" id="Q4RJC4"/>
<proteinExistence type="predicted"/>
<evidence type="ECO:0000259" key="5">
    <source>
        <dbReference type="Pfam" id="PF23165"/>
    </source>
</evidence>
<dbReference type="EMBL" id="CAAE01015038">
    <property type="protein sequence ID" value="CAG11508.1"/>
    <property type="molecule type" value="Genomic_DNA"/>
</dbReference>
<dbReference type="OrthoDB" id="6482165at2759"/>
<feature type="region of interest" description="Disordered" evidence="3">
    <location>
        <begin position="339"/>
        <end position="389"/>
    </location>
</feature>